<evidence type="ECO:0008006" key="4">
    <source>
        <dbReference type="Google" id="ProtNLM"/>
    </source>
</evidence>
<gene>
    <name evidence="2" type="ORF">J4051_13295</name>
</gene>
<name>A0ABS3SU85_9FLAO</name>
<sequence>MKTFISIVIAILSFTSAFSDQITATVVFENFTEKTSISGVFYISETNQRFQISSLEQFTITLPKKGKYQFEFYSEDVNTFTYYPIRITVRKNTVTIRLENKTVDSDAVTIPRGFPIKDISNFSSEQIEDGINNGTINFIVHGLLTISPEAIKPFKDAYGIGFINENCVVDPISFRTAMNTNKKIEGYLTMKFGEEWKNQLPAQPFGL</sequence>
<dbReference type="Proteomes" id="UP000681315">
    <property type="component" value="Unassembled WGS sequence"/>
</dbReference>
<keyword evidence="3" id="KW-1185">Reference proteome</keyword>
<protein>
    <recommendedName>
        <fullName evidence="4">DUF4369 domain-containing protein</fullName>
    </recommendedName>
</protein>
<organism evidence="2 3">
    <name type="scientific">Gelidibacter pelagius</name>
    <dbReference type="NCBI Taxonomy" id="2819985"/>
    <lineage>
        <taxon>Bacteria</taxon>
        <taxon>Pseudomonadati</taxon>
        <taxon>Bacteroidota</taxon>
        <taxon>Flavobacteriia</taxon>
        <taxon>Flavobacteriales</taxon>
        <taxon>Flavobacteriaceae</taxon>
        <taxon>Gelidibacter</taxon>
    </lineage>
</organism>
<proteinExistence type="predicted"/>
<feature type="chain" id="PRO_5047015392" description="DUF4369 domain-containing protein" evidence="1">
    <location>
        <begin position="20"/>
        <end position="207"/>
    </location>
</feature>
<evidence type="ECO:0000256" key="1">
    <source>
        <dbReference type="SAM" id="SignalP"/>
    </source>
</evidence>
<comment type="caution">
    <text evidence="2">The sequence shown here is derived from an EMBL/GenBank/DDBJ whole genome shotgun (WGS) entry which is preliminary data.</text>
</comment>
<dbReference type="EMBL" id="JAGEVG010000015">
    <property type="protein sequence ID" value="MBO3099251.1"/>
    <property type="molecule type" value="Genomic_DNA"/>
</dbReference>
<reference evidence="2 3" key="1">
    <citation type="submission" date="2021-03" db="EMBL/GenBank/DDBJ databases">
        <title>Gelidibacter sp. nov., isolated from costal sediment.</title>
        <authorList>
            <person name="Lun K.-Y."/>
        </authorList>
    </citation>
    <scope>NUCLEOTIDE SEQUENCE [LARGE SCALE GENOMIC DNA]</scope>
    <source>
        <strain evidence="2 3">DF109</strain>
    </source>
</reference>
<dbReference type="RefSeq" id="WP_208234366.1">
    <property type="nucleotide sequence ID" value="NZ_JAGEVG010000015.1"/>
</dbReference>
<evidence type="ECO:0000313" key="2">
    <source>
        <dbReference type="EMBL" id="MBO3099251.1"/>
    </source>
</evidence>
<evidence type="ECO:0000313" key="3">
    <source>
        <dbReference type="Proteomes" id="UP000681315"/>
    </source>
</evidence>
<feature type="signal peptide" evidence="1">
    <location>
        <begin position="1"/>
        <end position="19"/>
    </location>
</feature>
<accession>A0ABS3SU85</accession>
<keyword evidence="1" id="KW-0732">Signal</keyword>